<evidence type="ECO:0000256" key="7">
    <source>
        <dbReference type="ARBA" id="ARBA00022842"/>
    </source>
</evidence>
<keyword evidence="5" id="KW-0548">Nucleotidyltransferase</keyword>
<dbReference type="PANTHER" id="PTHR43532">
    <property type="entry name" value="GLUCOSE-1-PHOSPHATE THYMIDYLYLTRANSFERASE"/>
    <property type="match status" value="1"/>
</dbReference>
<dbReference type="SUPFAM" id="SSF53448">
    <property type="entry name" value="Nucleotide-diphospho-sugar transferases"/>
    <property type="match status" value="1"/>
</dbReference>
<name>A0ABT8M4P8_9EURY</name>
<dbReference type="InterPro" id="IPR036291">
    <property type="entry name" value="NAD(P)-bd_dom_sf"/>
</dbReference>
<reference evidence="11" key="1">
    <citation type="submission" date="2019-05" db="EMBL/GenBank/DDBJ databases">
        <title>Isolation and characterization of methanogens from the cold seep sediment at Four-Way Closure Ridge.</title>
        <authorList>
            <person name="You Y.-T."/>
            <person name="Chen S.-C."/>
            <person name="Zhang W.-L."/>
            <person name="Lai M.-C."/>
        </authorList>
    </citation>
    <scope>NUCLEOTIDE SEQUENCE</scope>
    <source>
        <strain evidence="11">FWC-SCC3</strain>
    </source>
</reference>
<comment type="catalytic activity">
    <reaction evidence="8">
        <text>dTTP + alpha-D-glucose 1-phosphate + H(+) = dTDP-alpha-D-glucose + diphosphate</text>
        <dbReference type="Rhea" id="RHEA:15225"/>
        <dbReference type="ChEBI" id="CHEBI:15378"/>
        <dbReference type="ChEBI" id="CHEBI:33019"/>
        <dbReference type="ChEBI" id="CHEBI:37568"/>
        <dbReference type="ChEBI" id="CHEBI:57477"/>
        <dbReference type="ChEBI" id="CHEBI:58601"/>
        <dbReference type="EC" id="2.7.7.24"/>
    </reaction>
</comment>
<dbReference type="NCBIfam" id="TIGR01214">
    <property type="entry name" value="rmlD"/>
    <property type="match status" value="1"/>
</dbReference>
<dbReference type="InterPro" id="IPR029903">
    <property type="entry name" value="RmlD-like-bd"/>
</dbReference>
<keyword evidence="11" id="KW-0560">Oxidoreductase</keyword>
<dbReference type="InterPro" id="IPR005835">
    <property type="entry name" value="NTP_transferase_dom"/>
</dbReference>
<keyword evidence="4" id="KW-0808">Transferase</keyword>
<dbReference type="CDD" id="cd02538">
    <property type="entry name" value="G1P_TT_short"/>
    <property type="match status" value="1"/>
</dbReference>
<dbReference type="GO" id="GO:0008831">
    <property type="term" value="F:dTDP-4-dehydrorhamnose reductase activity"/>
    <property type="evidence" value="ECO:0007669"/>
    <property type="project" value="UniProtKB-EC"/>
</dbReference>
<evidence type="ECO:0000256" key="3">
    <source>
        <dbReference type="ARBA" id="ARBA00012461"/>
    </source>
</evidence>
<keyword evidence="12" id="KW-1185">Reference proteome</keyword>
<keyword evidence="7" id="KW-0460">Magnesium</keyword>
<comment type="caution">
    <text evidence="11">The sequence shown here is derived from an EMBL/GenBank/DDBJ whole genome shotgun (WGS) entry which is preliminary data.</text>
</comment>
<evidence type="ECO:0000256" key="5">
    <source>
        <dbReference type="ARBA" id="ARBA00022695"/>
    </source>
</evidence>
<comment type="cofactor">
    <cofactor evidence="1">
        <name>Mg(2+)</name>
        <dbReference type="ChEBI" id="CHEBI:18420"/>
    </cofactor>
</comment>
<feature type="domain" description="RmlD-like substrate binding" evidence="10">
    <location>
        <begin position="5"/>
        <end position="263"/>
    </location>
</feature>
<dbReference type="Pfam" id="PF04321">
    <property type="entry name" value="RmlD_sub_bind"/>
    <property type="match status" value="1"/>
</dbReference>
<dbReference type="InterPro" id="IPR005907">
    <property type="entry name" value="G1P_thy_trans_s"/>
</dbReference>
<dbReference type="Gene3D" id="3.40.50.720">
    <property type="entry name" value="NAD(P)-binding Rossmann-like Domain"/>
    <property type="match status" value="1"/>
</dbReference>
<dbReference type="CDD" id="cd05254">
    <property type="entry name" value="dTDP_HR_like_SDR_e"/>
    <property type="match status" value="1"/>
</dbReference>
<dbReference type="InterPro" id="IPR005913">
    <property type="entry name" value="dTDP_dehydrorham_reduct"/>
</dbReference>
<evidence type="ECO:0000259" key="10">
    <source>
        <dbReference type="Pfam" id="PF04321"/>
    </source>
</evidence>
<dbReference type="SUPFAM" id="SSF51735">
    <property type="entry name" value="NAD(P)-binding Rossmann-fold domains"/>
    <property type="match status" value="1"/>
</dbReference>
<evidence type="ECO:0000256" key="1">
    <source>
        <dbReference type="ARBA" id="ARBA00001946"/>
    </source>
</evidence>
<comment type="similarity">
    <text evidence="2">Belongs to the glucose-1-phosphate thymidylyltransferase family.</text>
</comment>
<evidence type="ECO:0000313" key="11">
    <source>
        <dbReference type="EMBL" id="MDN7013580.1"/>
    </source>
</evidence>
<dbReference type="Gene3D" id="3.90.550.10">
    <property type="entry name" value="Spore Coat Polysaccharide Biosynthesis Protein SpsA, Chain A"/>
    <property type="match status" value="1"/>
</dbReference>
<dbReference type="InterPro" id="IPR029044">
    <property type="entry name" value="Nucleotide-diphossugar_trans"/>
</dbReference>
<evidence type="ECO:0000256" key="4">
    <source>
        <dbReference type="ARBA" id="ARBA00022679"/>
    </source>
</evidence>
<feature type="domain" description="Nucleotidyl transferase" evidence="9">
    <location>
        <begin position="271"/>
        <end position="499"/>
    </location>
</feature>
<dbReference type="EMBL" id="VCYI01000016">
    <property type="protein sequence ID" value="MDN7013580.1"/>
    <property type="molecule type" value="Genomic_DNA"/>
</dbReference>
<sequence length="530" mass="57778">MTFSKVLILGAGGMLGHDLAALFSGARLCGHEDLDITDEAAVKAYIRDAKPDLVINAAAYTNVDGCEDEPETAFAVNGDAPGYIAAACREVGAVLVHYSTDYVFDGSETEYVEADEPNPINVYGASKLRGEQKITENMDDFRIIRTSWLFGRHGKNFVETIRHISQTNETVRIVIDQVGKPTYTMDLAQKTAEIAECPRGIYHATNDGVCSWYEFARAFVPNVVPCKSSEFPQKAKRPAYSVLVNTKTSPMRPWKEALEDYLRPTVKVPMKGIILAGGTGSRLYPLTKVTNKHLLPVYDKPMIYYPLQTLVAAGIKDIMIVSGRGHVGHFLELLGSGKDLGVRLTYEIQEGAGGIAQALGLAESWAGTDNVAVILGDNIFQDDIRKDIESFESGAKIFLKEVPDAQRFGVAEVKGSRVIGIEEKPKVPKSNLAVTGLYLYDAGVFEIIRTLKPSGRGELEITDVNNAYIRRSAMEFSVLEGFWSDAGTFESLLRASVMVQSHGVWQGTAGNFSPELADCPSKAIDGGNNS</sequence>
<evidence type="ECO:0000256" key="6">
    <source>
        <dbReference type="ARBA" id="ARBA00022723"/>
    </source>
</evidence>
<dbReference type="EC" id="2.7.7.24" evidence="3"/>
<organism evidence="11 12">
    <name type="scientific">Methanoculleus methanifontis</name>
    <dbReference type="NCBI Taxonomy" id="2584086"/>
    <lineage>
        <taxon>Archaea</taxon>
        <taxon>Methanobacteriati</taxon>
        <taxon>Methanobacteriota</taxon>
        <taxon>Stenosarchaea group</taxon>
        <taxon>Methanomicrobia</taxon>
        <taxon>Methanomicrobiales</taxon>
        <taxon>Methanomicrobiaceae</taxon>
        <taxon>Methanoculleus</taxon>
    </lineage>
</organism>
<accession>A0ABT8M4P8</accession>
<dbReference type="Proteomes" id="UP001168423">
    <property type="component" value="Unassembled WGS sequence"/>
</dbReference>
<proteinExistence type="inferred from homology"/>
<evidence type="ECO:0000256" key="2">
    <source>
        <dbReference type="ARBA" id="ARBA00010480"/>
    </source>
</evidence>
<protein>
    <recommendedName>
        <fullName evidence="3">glucose-1-phosphate thymidylyltransferase</fullName>
        <ecNumber evidence="3">2.7.7.24</ecNumber>
    </recommendedName>
</protein>
<dbReference type="Pfam" id="PF00483">
    <property type="entry name" value="NTP_transferase"/>
    <property type="match status" value="1"/>
</dbReference>
<evidence type="ECO:0000256" key="8">
    <source>
        <dbReference type="ARBA" id="ARBA00049336"/>
    </source>
</evidence>
<dbReference type="PANTHER" id="PTHR43532:SF1">
    <property type="entry name" value="GLUCOSE-1-PHOSPHATE THYMIDYLYLTRANSFERASE 1"/>
    <property type="match status" value="1"/>
</dbReference>
<evidence type="ECO:0000259" key="9">
    <source>
        <dbReference type="Pfam" id="PF00483"/>
    </source>
</evidence>
<evidence type="ECO:0000313" key="12">
    <source>
        <dbReference type="Proteomes" id="UP001168423"/>
    </source>
</evidence>
<keyword evidence="6" id="KW-0479">Metal-binding</keyword>
<dbReference type="Gene3D" id="3.90.25.10">
    <property type="entry name" value="UDP-galactose 4-epimerase, domain 1"/>
    <property type="match status" value="1"/>
</dbReference>
<gene>
    <name evidence="11" type="primary">rfbD</name>
    <name evidence="11" type="ORF">FGW20_11160</name>
</gene>